<dbReference type="RefSeq" id="WP_075570119.1">
    <property type="nucleotide sequence ID" value="NZ_MSDO01000012.1"/>
</dbReference>
<dbReference type="OrthoDB" id="7356080at2"/>
<organism evidence="2 3">
    <name type="scientific">Salinicola socius</name>
    <dbReference type="NCBI Taxonomy" id="404433"/>
    <lineage>
        <taxon>Bacteria</taxon>
        <taxon>Pseudomonadati</taxon>
        <taxon>Pseudomonadota</taxon>
        <taxon>Gammaproteobacteria</taxon>
        <taxon>Oceanospirillales</taxon>
        <taxon>Halomonadaceae</taxon>
        <taxon>Salinicola</taxon>
    </lineage>
</organism>
<name>A0A1Q8SS90_9GAMM</name>
<dbReference type="SUPFAM" id="SSF55729">
    <property type="entry name" value="Acyl-CoA N-acyltransferases (Nat)"/>
    <property type="match status" value="1"/>
</dbReference>
<reference evidence="2 3" key="1">
    <citation type="submission" date="2016-12" db="EMBL/GenBank/DDBJ databases">
        <title>Draft genome sequences of strains Salinicola socius SMB35, Salinicola sp. MH3R3-1 and Chromohalobacter sp. SMB17 from the Verkhnekamsk potash mining region of Russia.</title>
        <authorList>
            <person name="Mavrodi D.V."/>
            <person name="Olsson B.E."/>
            <person name="Korsakova E.S."/>
            <person name="Pyankova A."/>
            <person name="Mavrodi O.V."/>
            <person name="Plotnikova E.G."/>
        </authorList>
    </citation>
    <scope>NUCLEOTIDE SEQUENCE [LARGE SCALE GENOMIC DNA]</scope>
    <source>
        <strain evidence="2 3">SMB35</strain>
    </source>
</reference>
<proteinExistence type="predicted"/>
<dbReference type="InterPro" id="IPR000182">
    <property type="entry name" value="GNAT_dom"/>
</dbReference>
<accession>A0A1Q8SS90</accession>
<evidence type="ECO:0000313" key="3">
    <source>
        <dbReference type="Proteomes" id="UP000186878"/>
    </source>
</evidence>
<evidence type="ECO:0000313" key="2">
    <source>
        <dbReference type="EMBL" id="OLO04298.1"/>
    </source>
</evidence>
<dbReference type="Gene3D" id="3.40.630.30">
    <property type="match status" value="1"/>
</dbReference>
<protein>
    <recommendedName>
        <fullName evidence="1">N-acetyltransferase domain-containing protein</fullName>
    </recommendedName>
</protein>
<comment type="caution">
    <text evidence="2">The sequence shown here is derived from an EMBL/GenBank/DDBJ whole genome shotgun (WGS) entry which is preliminary data.</text>
</comment>
<dbReference type="EMBL" id="MSDO01000012">
    <property type="protein sequence ID" value="OLO04298.1"/>
    <property type="molecule type" value="Genomic_DNA"/>
</dbReference>
<dbReference type="PROSITE" id="PS51186">
    <property type="entry name" value="GNAT"/>
    <property type="match status" value="1"/>
</dbReference>
<gene>
    <name evidence="2" type="ORF">BTW07_10485</name>
</gene>
<dbReference type="GO" id="GO:0016747">
    <property type="term" value="F:acyltransferase activity, transferring groups other than amino-acyl groups"/>
    <property type="evidence" value="ECO:0007669"/>
    <property type="project" value="InterPro"/>
</dbReference>
<feature type="domain" description="N-acetyltransferase" evidence="1">
    <location>
        <begin position="3"/>
        <end position="86"/>
    </location>
</feature>
<keyword evidence="3" id="KW-1185">Reference proteome</keyword>
<sequence>MSIQVREARETDIGEIFAIRTSVAENHLSLEQLAEMGITTEAIAAMLAQESCLWVAEIDRVPVGFSMVRDETACVFGLFVRADHEG</sequence>
<dbReference type="Proteomes" id="UP000186878">
    <property type="component" value="Unassembled WGS sequence"/>
</dbReference>
<dbReference type="AlphaFoldDB" id="A0A1Q8SS90"/>
<dbReference type="InterPro" id="IPR016181">
    <property type="entry name" value="Acyl_CoA_acyltransferase"/>
</dbReference>
<evidence type="ECO:0000259" key="1">
    <source>
        <dbReference type="PROSITE" id="PS51186"/>
    </source>
</evidence>